<dbReference type="GO" id="GO:0000271">
    <property type="term" value="P:polysaccharide biosynthetic process"/>
    <property type="evidence" value="ECO:0007669"/>
    <property type="project" value="TreeGrafter"/>
</dbReference>
<dbReference type="Proteomes" id="UP000450000">
    <property type="component" value="Unassembled WGS sequence"/>
</dbReference>
<evidence type="ECO:0000256" key="3">
    <source>
        <dbReference type="ARBA" id="ARBA00022679"/>
    </source>
</evidence>
<comment type="similarity">
    <text evidence="5">Belongs to the DegT/DnrJ/EryC1 family. L-glutamine:2-deoxy-scyllo-inosose/scyllo-inosose aminotransferase subfamily.</text>
</comment>
<dbReference type="InterPro" id="IPR015424">
    <property type="entry name" value="PyrdxlP-dep_Trfase"/>
</dbReference>
<evidence type="ECO:0000256" key="4">
    <source>
        <dbReference type="ARBA" id="ARBA00022898"/>
    </source>
</evidence>
<organism evidence="8 9">
    <name type="scientific">Streptomyces kaniharaensis</name>
    <dbReference type="NCBI Taxonomy" id="212423"/>
    <lineage>
        <taxon>Bacteria</taxon>
        <taxon>Bacillati</taxon>
        <taxon>Actinomycetota</taxon>
        <taxon>Actinomycetes</taxon>
        <taxon>Kitasatosporales</taxon>
        <taxon>Streptomycetaceae</taxon>
        <taxon>Streptomyces</taxon>
    </lineage>
</organism>
<evidence type="ECO:0008006" key="10">
    <source>
        <dbReference type="Google" id="ProtNLM"/>
    </source>
</evidence>
<dbReference type="SUPFAM" id="SSF53383">
    <property type="entry name" value="PLP-dependent transferases"/>
    <property type="match status" value="1"/>
</dbReference>
<gene>
    <name evidence="8" type="ORF">F7Q99_14045</name>
</gene>
<comment type="caution">
    <text evidence="8">The sequence shown here is derived from an EMBL/GenBank/DDBJ whole genome shotgun (WGS) entry which is preliminary data.</text>
</comment>
<dbReference type="InterPro" id="IPR015421">
    <property type="entry name" value="PyrdxlP-dep_Trfase_major"/>
</dbReference>
<keyword evidence="2" id="KW-0032">Aminotransferase</keyword>
<proteinExistence type="inferred from homology"/>
<dbReference type="GO" id="GO:0030170">
    <property type="term" value="F:pyridoxal phosphate binding"/>
    <property type="evidence" value="ECO:0007669"/>
    <property type="project" value="TreeGrafter"/>
</dbReference>
<name>A0A6N7KRF1_9ACTN</name>
<dbReference type="PANTHER" id="PTHR30244">
    <property type="entry name" value="TRANSAMINASE"/>
    <property type="match status" value="1"/>
</dbReference>
<evidence type="ECO:0000256" key="5">
    <source>
        <dbReference type="ARBA" id="ARBA00038398"/>
    </source>
</evidence>
<accession>A0A6N7KRF1</accession>
<feature type="active site" description="Proton acceptor" evidence="6">
    <location>
        <position position="186"/>
    </location>
</feature>
<protein>
    <recommendedName>
        <fullName evidence="10">DegT/DnrJ/EryC1/StrS family aminotransferase</fullName>
    </recommendedName>
</protein>
<dbReference type="Gene3D" id="3.90.1150.10">
    <property type="entry name" value="Aspartate Aminotransferase, domain 1"/>
    <property type="match status" value="1"/>
</dbReference>
<comment type="cofactor">
    <cofactor evidence="1">
        <name>pyridoxal 5'-phosphate</name>
        <dbReference type="ChEBI" id="CHEBI:597326"/>
    </cofactor>
</comment>
<dbReference type="Gene3D" id="3.40.640.10">
    <property type="entry name" value="Type I PLP-dependent aspartate aminotransferase-like (Major domain)"/>
    <property type="match status" value="1"/>
</dbReference>
<keyword evidence="4 7" id="KW-0663">Pyridoxal phosphate</keyword>
<feature type="modified residue" description="N6-(pyridoxal phosphate)lysine" evidence="7">
    <location>
        <position position="186"/>
    </location>
</feature>
<dbReference type="PANTHER" id="PTHR30244:SF34">
    <property type="entry name" value="DTDP-4-AMINO-4,6-DIDEOXYGALACTOSE TRANSAMINASE"/>
    <property type="match status" value="1"/>
</dbReference>
<sequence>MNDPAVTLPFPREPKYGQAEKDAVLKLLDEGHLSEINRGPATNALEAAFARLTGTRHALSFNSGTASLHAALHAVGASPQAGVAVSPMTWVSAITAVFQAGSYPVFCDIEPDSPNIAPTAVAEAAPACSAVLATHTWGIPARMDQLAKATGLPIVEDCSHAHGALYQGRAVGSWGAAGCFSLQESKSVSGGEGGILTTTDREVYERALTLGHHPARLAAELTLPELKPFATTGAAYKYRMPAVSAVIARQQLRSLPDRMLAAEQNLATLRKVLEECDAPVTWPSIGELSVRGWYGTPLTINVRVPDPAELSKQLKAAGIPVRSMYEDWTQAPLLQRPDLAARFWPHLARSPYRPPTIDALPNFHKAMRQMIVLKVPQLLAPDYMEQVAEALAAVLVRTLVTA</sequence>
<dbReference type="AlphaFoldDB" id="A0A6N7KRF1"/>
<dbReference type="GO" id="GO:0008483">
    <property type="term" value="F:transaminase activity"/>
    <property type="evidence" value="ECO:0007669"/>
    <property type="project" value="UniProtKB-KW"/>
</dbReference>
<dbReference type="RefSeq" id="WP_153461607.1">
    <property type="nucleotide sequence ID" value="NZ_WBOF01000001.1"/>
</dbReference>
<reference evidence="8 9" key="1">
    <citation type="submission" date="2019-09" db="EMBL/GenBank/DDBJ databases">
        <title>Genome Sequences of Streptomyces kaniharaensis ATCC 21070.</title>
        <authorList>
            <person name="Zhu W."/>
            <person name="De Crecy-Lagard V."/>
            <person name="Richards N.G."/>
        </authorList>
    </citation>
    <scope>NUCLEOTIDE SEQUENCE [LARGE SCALE GENOMIC DNA]</scope>
    <source>
        <strain evidence="8 9">SF-557</strain>
    </source>
</reference>
<evidence type="ECO:0000256" key="2">
    <source>
        <dbReference type="ARBA" id="ARBA00022576"/>
    </source>
</evidence>
<dbReference type="OrthoDB" id="9804264at2"/>
<evidence type="ECO:0000256" key="6">
    <source>
        <dbReference type="PIRSR" id="PIRSR000390-1"/>
    </source>
</evidence>
<dbReference type="InterPro" id="IPR015422">
    <property type="entry name" value="PyrdxlP-dep_Trfase_small"/>
</dbReference>
<keyword evidence="3" id="KW-0808">Transferase</keyword>
<dbReference type="Pfam" id="PF01041">
    <property type="entry name" value="DegT_DnrJ_EryC1"/>
    <property type="match status" value="1"/>
</dbReference>
<dbReference type="PIRSF" id="PIRSF000390">
    <property type="entry name" value="PLP_StrS"/>
    <property type="match status" value="1"/>
</dbReference>
<keyword evidence="9" id="KW-1185">Reference proteome</keyword>
<evidence type="ECO:0000256" key="1">
    <source>
        <dbReference type="ARBA" id="ARBA00001933"/>
    </source>
</evidence>
<evidence type="ECO:0000256" key="7">
    <source>
        <dbReference type="PIRSR" id="PIRSR000390-2"/>
    </source>
</evidence>
<dbReference type="EMBL" id="WBOF01000001">
    <property type="protein sequence ID" value="MQS13365.1"/>
    <property type="molecule type" value="Genomic_DNA"/>
</dbReference>
<dbReference type="InterPro" id="IPR000653">
    <property type="entry name" value="DegT/StrS_aminotransferase"/>
</dbReference>
<evidence type="ECO:0000313" key="9">
    <source>
        <dbReference type="Proteomes" id="UP000450000"/>
    </source>
</evidence>
<evidence type="ECO:0000313" key="8">
    <source>
        <dbReference type="EMBL" id="MQS13365.1"/>
    </source>
</evidence>